<feature type="domain" description="EGF-like" evidence="3">
    <location>
        <begin position="360"/>
        <end position="405"/>
    </location>
</feature>
<gene>
    <name evidence="4" type="ORF">TTHERM_00976510</name>
</gene>
<feature type="domain" description="EGF-like" evidence="3">
    <location>
        <begin position="2061"/>
        <end position="2100"/>
    </location>
</feature>
<keyword evidence="2" id="KW-0812">Transmembrane</keyword>
<keyword evidence="2" id="KW-1133">Transmembrane helix</keyword>
<evidence type="ECO:0000259" key="3">
    <source>
        <dbReference type="SMART" id="SM00181"/>
    </source>
</evidence>
<feature type="transmembrane region" description="Helical" evidence="2">
    <location>
        <begin position="3012"/>
        <end position="3035"/>
    </location>
</feature>
<dbReference type="SMART" id="SM00261">
    <property type="entry name" value="FU"/>
    <property type="match status" value="40"/>
</dbReference>
<feature type="domain" description="EGF-like" evidence="3">
    <location>
        <begin position="2404"/>
        <end position="2433"/>
    </location>
</feature>
<feature type="domain" description="EGF-like" evidence="3">
    <location>
        <begin position="1079"/>
        <end position="1116"/>
    </location>
</feature>
<organism evidence="4 5">
    <name type="scientific">Tetrahymena thermophila (strain SB210)</name>
    <dbReference type="NCBI Taxonomy" id="312017"/>
    <lineage>
        <taxon>Eukaryota</taxon>
        <taxon>Sar</taxon>
        <taxon>Alveolata</taxon>
        <taxon>Ciliophora</taxon>
        <taxon>Intramacronucleata</taxon>
        <taxon>Oligohymenophorea</taxon>
        <taxon>Hymenostomatida</taxon>
        <taxon>Tetrahymenina</taxon>
        <taxon>Tetrahymenidae</taxon>
        <taxon>Tetrahymena</taxon>
    </lineage>
</organism>
<feature type="domain" description="EGF-like" evidence="3">
    <location>
        <begin position="2236"/>
        <end position="2275"/>
    </location>
</feature>
<dbReference type="Proteomes" id="UP000009168">
    <property type="component" value="Unassembled WGS sequence"/>
</dbReference>
<accession>Q24GR0</accession>
<dbReference type="SUPFAM" id="SSF57184">
    <property type="entry name" value="Growth factor receptor domain"/>
    <property type="match status" value="19"/>
</dbReference>
<dbReference type="EMBL" id="GG662254">
    <property type="protein sequence ID" value="EAS06947.2"/>
    <property type="molecule type" value="Genomic_DNA"/>
</dbReference>
<feature type="transmembrane region" description="Helical" evidence="2">
    <location>
        <begin position="3187"/>
        <end position="3214"/>
    </location>
</feature>
<evidence type="ECO:0000313" key="5">
    <source>
        <dbReference type="Proteomes" id="UP000009168"/>
    </source>
</evidence>
<dbReference type="GeneID" id="7830014"/>
<feature type="transmembrane region" description="Helical" evidence="2">
    <location>
        <begin position="93"/>
        <end position="110"/>
    </location>
</feature>
<feature type="domain" description="EGF-like" evidence="3">
    <location>
        <begin position="1770"/>
        <end position="1801"/>
    </location>
</feature>
<feature type="domain" description="EGF-like" evidence="3">
    <location>
        <begin position="1707"/>
        <end position="1750"/>
    </location>
</feature>
<feature type="domain" description="EGF-like" evidence="3">
    <location>
        <begin position="1117"/>
        <end position="1150"/>
    </location>
</feature>
<dbReference type="SMART" id="SM00181">
    <property type="entry name" value="EGF"/>
    <property type="match status" value="23"/>
</dbReference>
<feature type="domain" description="EGF-like" evidence="3">
    <location>
        <begin position="1284"/>
        <end position="1326"/>
    </location>
</feature>
<feature type="coiled-coil region" evidence="1">
    <location>
        <begin position="27"/>
        <end position="64"/>
    </location>
</feature>
<feature type="transmembrane region" description="Helical" evidence="2">
    <location>
        <begin position="3041"/>
        <end position="3063"/>
    </location>
</feature>
<dbReference type="SMART" id="SM01411">
    <property type="entry name" value="Ephrin_rec_like"/>
    <property type="match status" value="10"/>
</dbReference>
<feature type="transmembrane region" description="Helical" evidence="2">
    <location>
        <begin position="2880"/>
        <end position="2897"/>
    </location>
</feature>
<sequence>MSASLNKRLFQCYQLSNYLTIYLSRFNQEQKQINKQTNKQIKQQQKSNNQLNVSRKQKNKLKNELKNINFVKHFINNNSQILQLQQNIYNFKYFLIIFIIFYIVIDYPALTIDGFNIAKFKDDYNLFDCTYSQDDTQFFRSYLGQFTCQNDGVKSKNNALFKIDIQVPYYRSSVSFDMIYMQALNNQKIEVKIDDTSQVPILFDQKSKLIANCNKASNRLLQAFDYKNYIQNQRFLQINTNQEKSFSSDDLLIQQYYSGQYSFNGYTKQKIVSFQEQCQDQSYFRLMSLQISLNTCHPTCFECSGPSESNCTKCYENNPQSGKCSCSDPKKVLYKGQCSDSCDQSEYWFQFNNICIFSKYCSLWDSFKGVCLKCEKNMPIFQGQCIEDCPTSYTKANISTRPYCQFNIEDIQGEFLFQGLITNDFSILEIQNLGFQWSGFNFQNQSNGGIVSKCNTFQLFGGFFLNVFKSEIQISFTNNKKYKKFKLAFKYIAIDIPDQAEDFTIASVSVNNGKKVVDVNYQKSSDQNSPNICGMNQIDKMGEFLDSFDIDSKSESTQIKITNLSPQSYFGIREIFAYAYNCELPKCISCFNQNMCTQCMEGYYTVKVNNDMSCKKCSSNCLTCKDSPTSCVTCAVNMYLDKGVCKCNQNYQMDPNTQRCFKCQDQQKCSVCLPENDNACSECQKGFFLLGQKCVDDCGPNYFKNSQSKTCDQCPSNCIQCLDQNTCRECSKGSFITINNQCTKTCPDETYYPDPNKKRCIKCKDPQCSSCQLGDDKCQKCNNPFNLMVNICQSTCDQGFGPDENRICRKCSEIYSGCSKCTSGQCIECNSSQYFLEGQNGKSPCVDSCPSNYYSNSSKVCKKCENLNCEVCSSSNPKTCTKCNSKLPLMQNGDCVQSCDISYYQQNSSTCQLCSALFQGCFKCTQQNCLSCTDKSQYLIQDQNKCSASCNIDKYYPAVTDNQNLCLKCPNAVCLKCDPNSPQNCTQCPQNMLLQEINCVLSCSEGFVKSQNNECRKCSDVFPKSNCAKCTATQCTGCLDGQYLLSEQQTCYSNCPDGYFQNTKSSQLVCSQCPQKCSLCDSITCFQCQEKAFKHENKCLDQCPEGFISDDKFICQTCSNKFPNCQKCTTDKCTQCANNFYLNVLTQNCVNKCPDGMTENSDSGYLQCVQSCTVKDCAKCDQNQICLKCDSKSSNPLLQSQICVNSCSAGFYQGQAGSENAFNCLKCSDTYSNCESCDSQNCIQCSSSYPIYDPNKKSCLNQCPAGYYENQKTCKKCLSQNCQICDQQNSNNCLQCIENSNFSFLSNGKCVDTCPSGYGPQNGVCQQCSKIYQECQDCNATGCISCKNNQKYLHKNLGCFTQCEEGYYNDSSGSIRECKKCQTNSDCIICQASNPTRCQVCKLPLFNQVGVCQEKCDEGYLVNKVSYKCMERCDVVYPGCLACNTIDFCTKCIDSNNYIQSDKNSCKPTCDLGSVGTKDQEGTNVCLSCQDPNCNKCDPENQFKCLECSSRYQLIKISENSVKCVKDCPATHFKEQYKNVCTLCQSKFKMCEQCDSNQCQKCQFENQILLSDQSACVLTCPPGQFASSMLINGNKRLICKACDNKDCSTCDPINPQNCLSCSNSSQYLSSNKCVDKCPADQYIDEETMSCLKTCTGDKIPNLKSKKCEICKDIVFNGTCVNECPKGLLAQNKSCVSCDKAFNIYCIECSTNSSGVQTCDKCSQKKLLFNNTCVDSCPDGYIANSQNMICEQIKDCEKGTYLDKNANQCLKCKQNCQECSDSQTCKNCQDGFVLVKESQECAVQCPNDNYQEDQVCLKCPSNCLSCTQKDQCTQCQKQFFFQEGLCVDQCKNKFVKLEDRCVESCPKEYSLDKDLNQCMKCPKNCSECNQKLECQKCKDNYLLQQYLCVEQCSYGYQENKQDKTCEQIIKCPSGKFLDQDSKECQSCSVNCLECFNQTQCITCEDGFYFVKSTQQCSKPCPENTYVQNQQCINCPQNCQNCKDSDFCDSCQNSFFKYKGKCFDKCEKPLKQLNNECVEECPDGYSYDIDSNLCYKCPENCKDCNINLDCLKCKIDFLLQSKTCVKECSKGYKENKQLQTCEEVIDCPKGTFLDEKTNSCLKCIPNCEECKDNSQCLICKQRFFLIKSTSQCSDSCPEKTYIYGNLCLNCPENCLFCKNKDMCDKCLEGYFAFKGNCLDKCENPLIQFNNECIERCPEGYSKDNDSNSCIKCQENCIECNKNLECTKCKNDLLLESNVCVKECSQGYKENKQQQKCEKITSCPKGTFLDEKTNTCSNCGSNCEECKDESQCVSCQQEFLLIKSTSQCSDSCPEKTYSDGKLCLNCPQNCLDCKDKGICNKCQQGYFAFKGNCLDKCEKPLIQFNSECVDICPQGYSKDNDSNTCIKCQENCTECNKNLECFKCKNDLLLQQKACVTECSKGYKENKQNHECEQITDCPLGNYLDQNTKICQKCSTNCQDCFESPTTCTSCKNLFLMIKDSQICVDKCPKNMYQSGKLCLKCPENCKDCDLFGNCQNCEEGHYQYQGKCLDQCKTPLIVKGQSCVEKCPEGFSHNIQKNECIECKQNCLDCDQNSLCTRCKQDYLIQQGLCVPNCEKGYFKQGNNCQKCSSNCLSCDISEDSCIECNTSQGIYKVGKECKHCYGIQGVEYSEKSKQCVELCGKGFVIKPDILKKYQISSKIQCDLGDSESKNGCTEQCIIKQGYECKKYFEDQFILKQTCKIKSDGPSPQLNLVEIQKADDGYQIICQVQFDRHVKVSNYSEWRLQMQNKLGQDLQFNYKISPLYNQTDQLLKHKFNIFIKMQENFQNSTLTLHFPNEDSVKDINEQSLIKLQANLELQLNENYKDDYLEDEMKKNKKQQSTISISLGSISLSCTLLMIFITKFYDFVSIFDILQVINYLIYLNVNIPNLAYQTMRVFDFANFEIIPNKHKSESSAPVQFQIENYDTFFFSNMIQVAAIWGFSIFIYLISKLIVKYVRIQFLQFIFRPYERKFKYFIIVGIAFLTSHDIILASLLQLYETNLTNIQILGVIFSVASLLFISGLIILSTQSHHLTRYPSLQMSDQNSQKHSFLLQNLKPHKSIYNTFLIARKIVFIISLIYFRSPIQQCMIIHFIFGLELIVLVQFQPFTLKTDNNIQVICKGLLIFSITIITFIAYQSQVNTEINENLNAILGVALSVIFTIIFLIQFLSVVIKAIIKFRSNTFSQKFINKI</sequence>
<dbReference type="InterPro" id="IPR006212">
    <property type="entry name" value="Furin_repeat"/>
</dbReference>
<reference evidence="5" key="1">
    <citation type="journal article" date="2006" name="PLoS Biol.">
        <title>Macronuclear genome sequence of the ciliate Tetrahymena thermophila, a model eukaryote.</title>
        <authorList>
            <person name="Eisen J.A."/>
            <person name="Coyne R.S."/>
            <person name="Wu M."/>
            <person name="Wu D."/>
            <person name="Thiagarajan M."/>
            <person name="Wortman J.R."/>
            <person name="Badger J.H."/>
            <person name="Ren Q."/>
            <person name="Amedeo P."/>
            <person name="Jones K.M."/>
            <person name="Tallon L.J."/>
            <person name="Delcher A.L."/>
            <person name="Salzberg S.L."/>
            <person name="Silva J.C."/>
            <person name="Haas B.J."/>
            <person name="Majoros W.H."/>
            <person name="Farzad M."/>
            <person name="Carlton J.M."/>
            <person name="Smith R.K. Jr."/>
            <person name="Garg J."/>
            <person name="Pearlman R.E."/>
            <person name="Karrer K.M."/>
            <person name="Sun L."/>
            <person name="Manning G."/>
            <person name="Elde N.C."/>
            <person name="Turkewitz A.P."/>
            <person name="Asai D.J."/>
            <person name="Wilkes D.E."/>
            <person name="Wang Y."/>
            <person name="Cai H."/>
            <person name="Collins K."/>
            <person name="Stewart B.A."/>
            <person name="Lee S.R."/>
            <person name="Wilamowska K."/>
            <person name="Weinberg Z."/>
            <person name="Ruzzo W.L."/>
            <person name="Wloga D."/>
            <person name="Gaertig J."/>
            <person name="Frankel J."/>
            <person name="Tsao C.-C."/>
            <person name="Gorovsky M.A."/>
            <person name="Keeling P.J."/>
            <person name="Waller R.F."/>
            <person name="Patron N.J."/>
            <person name="Cherry J.M."/>
            <person name="Stover N.A."/>
            <person name="Krieger C.J."/>
            <person name="del Toro C."/>
            <person name="Ryder H.F."/>
            <person name="Williamson S.C."/>
            <person name="Barbeau R.A."/>
            <person name="Hamilton E.P."/>
            <person name="Orias E."/>
        </authorList>
    </citation>
    <scope>NUCLEOTIDE SEQUENCE [LARGE SCALE GENOMIC DNA]</scope>
    <source>
        <strain evidence="5">SB210</strain>
    </source>
</reference>
<feature type="transmembrane region" description="Helical" evidence="2">
    <location>
        <begin position="3155"/>
        <end position="3175"/>
    </location>
</feature>
<feature type="transmembrane region" description="Helical" evidence="2">
    <location>
        <begin position="3099"/>
        <end position="3120"/>
    </location>
</feature>
<feature type="domain" description="EGF-like" evidence="3">
    <location>
        <begin position="1488"/>
        <end position="1525"/>
    </location>
</feature>
<feature type="transmembrane region" description="Helical" evidence="2">
    <location>
        <begin position="2904"/>
        <end position="2922"/>
    </location>
</feature>
<feature type="domain" description="EGF-like" evidence="3">
    <location>
        <begin position="2470"/>
        <end position="2502"/>
    </location>
</feature>
<name>Q24GR0_TETTS</name>
<evidence type="ECO:0000256" key="2">
    <source>
        <dbReference type="SAM" id="Phobius"/>
    </source>
</evidence>
<dbReference type="PANTHER" id="PTHR46987">
    <property type="entry name" value="NEUROHYPOPHYSIAL HORMONES, N-TERMINAL DOMAIN CONTAINING PROTEIN"/>
    <property type="match status" value="1"/>
</dbReference>
<dbReference type="PANTHER" id="PTHR46987:SF7">
    <property type="entry name" value="TNFR-CYS DOMAIN-CONTAINING PROTEIN"/>
    <property type="match status" value="1"/>
</dbReference>
<feature type="domain" description="EGF-like" evidence="3">
    <location>
        <begin position="762"/>
        <end position="793"/>
    </location>
</feature>
<dbReference type="InterPro" id="IPR009030">
    <property type="entry name" value="Growth_fac_rcpt_cys_sf"/>
</dbReference>
<feature type="transmembrane region" description="Helical" evidence="2">
    <location>
        <begin position="2970"/>
        <end position="2991"/>
    </location>
</feature>
<dbReference type="InterPro" id="IPR051514">
    <property type="entry name" value="R-spondin"/>
</dbReference>
<feature type="domain" description="EGF-like" evidence="3">
    <location>
        <begin position="1886"/>
        <end position="1925"/>
    </location>
</feature>
<feature type="domain" description="EGF-like" evidence="3">
    <location>
        <begin position="2164"/>
        <end position="2196"/>
    </location>
</feature>
<keyword evidence="1" id="KW-0175">Coiled coil</keyword>
<dbReference type="InParanoid" id="Q24GR0"/>
<proteinExistence type="predicted"/>
<feature type="domain" description="EGF-like" evidence="3">
    <location>
        <begin position="616"/>
        <end position="646"/>
    </location>
</feature>
<dbReference type="KEGG" id="tet:TTHERM_00976510"/>
<evidence type="ECO:0000256" key="1">
    <source>
        <dbReference type="SAM" id="Coils"/>
    </source>
</evidence>
<feature type="domain" description="EGF-like" evidence="3">
    <location>
        <begin position="2580"/>
        <end position="2624"/>
    </location>
</feature>
<dbReference type="RefSeq" id="XP_001027189.2">
    <property type="nucleotide sequence ID" value="XM_001027189.2"/>
</dbReference>
<feature type="transmembrane region" description="Helical" evidence="2">
    <location>
        <begin position="3126"/>
        <end position="3143"/>
    </location>
</feature>
<dbReference type="HOGENOM" id="CLU_225765_0_0_1"/>
<dbReference type="Gene3D" id="2.10.220.10">
    <property type="entry name" value="Hormone Receptor, Insulin-like Growth Factor Receptor 1, Chain A, domain 2"/>
    <property type="match status" value="23"/>
</dbReference>
<feature type="domain" description="EGF-like" evidence="3">
    <location>
        <begin position="1942"/>
        <end position="1976"/>
    </location>
</feature>
<feature type="domain" description="EGF-like" evidence="3">
    <location>
        <begin position="2339"/>
        <end position="2371"/>
    </location>
</feature>
<dbReference type="OrthoDB" id="410989at2759"/>
<evidence type="ECO:0000313" key="4">
    <source>
        <dbReference type="EMBL" id="EAS06947.2"/>
    </source>
</evidence>
<feature type="domain" description="EGF-like" evidence="3">
    <location>
        <begin position="662"/>
        <end position="695"/>
    </location>
</feature>
<keyword evidence="2" id="KW-0472">Membrane</keyword>
<feature type="domain" description="EGF-like" evidence="3">
    <location>
        <begin position="1653"/>
        <end position="1695"/>
    </location>
</feature>
<dbReference type="CDD" id="cd00064">
    <property type="entry name" value="FU"/>
    <property type="match status" value="1"/>
</dbReference>
<feature type="domain" description="EGF-like" evidence="3">
    <location>
        <begin position="1236"/>
        <end position="1275"/>
    </location>
</feature>
<feature type="domain" description="EGF-like" evidence="3">
    <location>
        <begin position="581"/>
        <end position="615"/>
    </location>
</feature>
<dbReference type="InterPro" id="IPR000742">
    <property type="entry name" value="EGF"/>
</dbReference>
<keyword evidence="5" id="KW-1185">Reference proteome</keyword>
<protein>
    <recommendedName>
        <fullName evidence="3">EGF-like domain-containing protein</fullName>
    </recommendedName>
</protein>
<feature type="domain" description="EGF-like" evidence="3">
    <location>
        <begin position="302"/>
        <end position="343"/>
    </location>
</feature>